<keyword evidence="5" id="KW-0732">Signal</keyword>
<evidence type="ECO:0000259" key="6">
    <source>
        <dbReference type="SMART" id="SM00495"/>
    </source>
</evidence>
<feature type="region of interest" description="Disordered" evidence="4">
    <location>
        <begin position="178"/>
        <end position="217"/>
    </location>
</feature>
<dbReference type="Gene3D" id="2.10.10.20">
    <property type="entry name" value="Carbohydrate-binding module superfamily 5/12"/>
    <property type="match status" value="2"/>
</dbReference>
<keyword evidence="1 3" id="KW-0378">Hydrolase</keyword>
<evidence type="ECO:0000256" key="5">
    <source>
        <dbReference type="SAM" id="SignalP"/>
    </source>
</evidence>
<dbReference type="EMBL" id="BSOZ01000079">
    <property type="protein sequence ID" value="GLS05966.1"/>
    <property type="molecule type" value="Genomic_DNA"/>
</dbReference>
<feature type="compositionally biased region" description="Pro residues" evidence="4">
    <location>
        <begin position="89"/>
        <end position="124"/>
    </location>
</feature>
<dbReference type="SUPFAM" id="SSF51055">
    <property type="entry name" value="Carbohydrate binding domain"/>
    <property type="match status" value="2"/>
</dbReference>
<evidence type="ECO:0000313" key="8">
    <source>
        <dbReference type="Proteomes" id="UP001156836"/>
    </source>
</evidence>
<keyword evidence="8" id="KW-1185">Reference proteome</keyword>
<sequence>MKKQSPRVRASQLCAALLIGLGGLAASPGAWSAPTWQEGATYSAGTVVSYNGRDYRALVTHTAFAGANWNPAATPTLWQDIGPASGTPTPTPTPVPTPTATPVPTQTPTPTRAPTPTPNATPTPAPGTCYQAWSAGAVYTGGQRVTHNGVNYEARWWTQGDNPAQSGEWGVWKSLGNCGATTPVPTPTPNPTPTPTVTPNPTPAPTPVPTPAPSGTPVERNGQLKVCANNLNLCNERNEAVQLRGMSTHGIQWYGWGSCLTEGSLDALANDWKADVLRISLYVQEGGYESNPAGFTAQVDKLIDEATERGMYALVDWHQLDPGDPNYNLARAKTFFTHIAQKYGNQKNIIYDVANEPNNVSWTRIREYGEQIIPVIRAIDPDSLILIGTHGWGSFGVSDGRSVDDIVNDPVRYANIMYTFHFYAASHGDQYLNELKKGAEKLPVFVTEWGSQTASGDGANNFTMTQKYLDFLAQKKISWTNWNYSDDFRSGAVWQSNTCASGNWSASNLKPAGEFVRNAIRNR</sequence>
<feature type="domain" description="Chitin-binding type-3" evidence="6">
    <location>
        <begin position="130"/>
        <end position="175"/>
    </location>
</feature>
<evidence type="ECO:0000256" key="3">
    <source>
        <dbReference type="RuleBase" id="RU361153"/>
    </source>
</evidence>
<dbReference type="SUPFAM" id="SSF51445">
    <property type="entry name" value="(Trans)glycosidases"/>
    <property type="match status" value="1"/>
</dbReference>
<dbReference type="CDD" id="cd12214">
    <property type="entry name" value="ChiA1_BD"/>
    <property type="match status" value="1"/>
</dbReference>
<comment type="caution">
    <text evidence="7">The sequence shown here is derived from an EMBL/GenBank/DDBJ whole genome shotgun (WGS) entry which is preliminary data.</text>
</comment>
<dbReference type="PANTHER" id="PTHR34142:SF1">
    <property type="entry name" value="GLYCOSIDE HYDROLASE FAMILY 5 DOMAIN-CONTAINING PROTEIN"/>
    <property type="match status" value="1"/>
</dbReference>
<gene>
    <name evidence="7" type="ORF">GCM10007860_31300</name>
</gene>
<evidence type="ECO:0000256" key="4">
    <source>
        <dbReference type="SAM" id="MobiDB-lite"/>
    </source>
</evidence>
<dbReference type="Proteomes" id="UP001156836">
    <property type="component" value="Unassembled WGS sequence"/>
</dbReference>
<comment type="similarity">
    <text evidence="3">Belongs to the glycosyl hydrolase 5 (cellulase A) family.</text>
</comment>
<name>A0ABQ6BZK0_9NEIS</name>
<dbReference type="RefSeq" id="WP_018749230.1">
    <property type="nucleotide sequence ID" value="NZ_BSOZ01000079.1"/>
</dbReference>
<dbReference type="CDD" id="cd12215">
    <property type="entry name" value="ChiC_BD"/>
    <property type="match status" value="1"/>
</dbReference>
<organism evidence="7 8">
    <name type="scientific">Chitiniphilus shinanonensis</name>
    <dbReference type="NCBI Taxonomy" id="553088"/>
    <lineage>
        <taxon>Bacteria</taxon>
        <taxon>Pseudomonadati</taxon>
        <taxon>Pseudomonadota</taxon>
        <taxon>Betaproteobacteria</taxon>
        <taxon>Neisseriales</taxon>
        <taxon>Chitinibacteraceae</taxon>
        <taxon>Chitiniphilus</taxon>
    </lineage>
</organism>
<dbReference type="InterPro" id="IPR036573">
    <property type="entry name" value="CBM_sf_5/12"/>
</dbReference>
<dbReference type="PROSITE" id="PS00659">
    <property type="entry name" value="GLYCOSYL_HYDROL_F5"/>
    <property type="match status" value="1"/>
</dbReference>
<keyword evidence="2 3" id="KW-0326">Glycosidase</keyword>
<dbReference type="Pfam" id="PF00150">
    <property type="entry name" value="Cellulase"/>
    <property type="match status" value="1"/>
</dbReference>
<feature type="domain" description="Chitin-binding type-3" evidence="6">
    <location>
        <begin position="33"/>
        <end position="81"/>
    </location>
</feature>
<evidence type="ECO:0000256" key="1">
    <source>
        <dbReference type="ARBA" id="ARBA00022801"/>
    </source>
</evidence>
<dbReference type="InterPro" id="IPR018087">
    <property type="entry name" value="Glyco_hydro_5_CS"/>
</dbReference>
<dbReference type="InterPro" id="IPR003610">
    <property type="entry name" value="CBM5/12"/>
</dbReference>
<feature type="compositionally biased region" description="Pro residues" evidence="4">
    <location>
        <begin position="184"/>
        <end position="214"/>
    </location>
</feature>
<proteinExistence type="inferred from homology"/>
<dbReference type="Gene3D" id="3.20.20.80">
    <property type="entry name" value="Glycosidases"/>
    <property type="match status" value="1"/>
</dbReference>
<dbReference type="InterPro" id="IPR017853">
    <property type="entry name" value="GH"/>
</dbReference>
<feature type="chain" id="PRO_5045793352" description="Chitin-binding type-3 domain-containing protein" evidence="5">
    <location>
        <begin position="33"/>
        <end position="523"/>
    </location>
</feature>
<reference evidence="8" key="1">
    <citation type="journal article" date="2019" name="Int. J. Syst. Evol. Microbiol.">
        <title>The Global Catalogue of Microorganisms (GCM) 10K type strain sequencing project: providing services to taxonomists for standard genome sequencing and annotation.</title>
        <authorList>
            <consortium name="The Broad Institute Genomics Platform"/>
            <consortium name="The Broad Institute Genome Sequencing Center for Infectious Disease"/>
            <person name="Wu L."/>
            <person name="Ma J."/>
        </authorList>
    </citation>
    <scope>NUCLEOTIDE SEQUENCE [LARGE SCALE GENOMIC DNA]</scope>
    <source>
        <strain evidence="8">NBRC 104970</strain>
    </source>
</reference>
<feature type="signal peptide" evidence="5">
    <location>
        <begin position="1"/>
        <end position="32"/>
    </location>
</feature>
<protein>
    <recommendedName>
        <fullName evidence="6">Chitin-binding type-3 domain-containing protein</fullName>
    </recommendedName>
</protein>
<accession>A0ABQ6BZK0</accession>
<dbReference type="SMART" id="SM00495">
    <property type="entry name" value="ChtBD3"/>
    <property type="match status" value="2"/>
</dbReference>
<feature type="region of interest" description="Disordered" evidence="4">
    <location>
        <begin position="78"/>
        <end position="124"/>
    </location>
</feature>
<dbReference type="InterPro" id="IPR001547">
    <property type="entry name" value="Glyco_hydro_5"/>
</dbReference>
<evidence type="ECO:0000313" key="7">
    <source>
        <dbReference type="EMBL" id="GLS05966.1"/>
    </source>
</evidence>
<evidence type="ECO:0000256" key="2">
    <source>
        <dbReference type="ARBA" id="ARBA00023295"/>
    </source>
</evidence>
<dbReference type="PANTHER" id="PTHR34142">
    <property type="entry name" value="ENDO-BETA-1,4-GLUCANASE A"/>
    <property type="match status" value="1"/>
</dbReference>
<dbReference type="Pfam" id="PF02839">
    <property type="entry name" value="CBM_5_12"/>
    <property type="match status" value="2"/>
</dbReference>